<dbReference type="Pfam" id="PF13401">
    <property type="entry name" value="AAA_22"/>
    <property type="match status" value="1"/>
</dbReference>
<dbReference type="Proteomes" id="UP000249340">
    <property type="component" value="Chromosome"/>
</dbReference>
<feature type="DNA-binding region" description="OmpR/PhoB-type" evidence="6">
    <location>
        <begin position="6"/>
        <end position="111"/>
    </location>
</feature>
<feature type="region of interest" description="Disordered" evidence="7">
    <location>
        <begin position="261"/>
        <end position="329"/>
    </location>
</feature>
<dbReference type="PROSITE" id="PS51755">
    <property type="entry name" value="OMPR_PHOB"/>
    <property type="match status" value="1"/>
</dbReference>
<dbReference type="Pfam" id="PF03704">
    <property type="entry name" value="BTAD"/>
    <property type="match status" value="1"/>
</dbReference>
<keyword evidence="5" id="KW-0804">Transcription</keyword>
<dbReference type="GO" id="GO:0006355">
    <property type="term" value="P:regulation of DNA-templated transcription"/>
    <property type="evidence" value="ECO:0007669"/>
    <property type="project" value="InterPro"/>
</dbReference>
<evidence type="ECO:0000256" key="1">
    <source>
        <dbReference type="ARBA" id="ARBA00005820"/>
    </source>
</evidence>
<dbReference type="PRINTS" id="PR00364">
    <property type="entry name" value="DISEASERSIST"/>
</dbReference>
<evidence type="ECO:0000256" key="5">
    <source>
        <dbReference type="ARBA" id="ARBA00023163"/>
    </source>
</evidence>
<dbReference type="OrthoDB" id="581105at2"/>
<dbReference type="PANTHER" id="PTHR35807">
    <property type="entry name" value="TRANSCRIPTIONAL REGULATOR REDD-RELATED"/>
    <property type="match status" value="1"/>
</dbReference>
<evidence type="ECO:0000313" key="9">
    <source>
        <dbReference type="EMBL" id="AXI80101.1"/>
    </source>
</evidence>
<name>A0A345T296_9ACTN</name>
<dbReference type="SUPFAM" id="SSF46894">
    <property type="entry name" value="C-terminal effector domain of the bipartite response regulators"/>
    <property type="match status" value="1"/>
</dbReference>
<dbReference type="PANTHER" id="PTHR35807:SF1">
    <property type="entry name" value="TRANSCRIPTIONAL REGULATOR REDD"/>
    <property type="match status" value="1"/>
</dbReference>
<dbReference type="InterPro" id="IPR036388">
    <property type="entry name" value="WH-like_DNA-bd_sf"/>
</dbReference>
<evidence type="ECO:0000313" key="10">
    <source>
        <dbReference type="Proteomes" id="UP000249340"/>
    </source>
</evidence>
<dbReference type="SMART" id="SM01043">
    <property type="entry name" value="BTAD"/>
    <property type="match status" value="1"/>
</dbReference>
<dbReference type="Pfam" id="PF00486">
    <property type="entry name" value="Trans_reg_C"/>
    <property type="match status" value="1"/>
</dbReference>
<feature type="compositionally biased region" description="Low complexity" evidence="7">
    <location>
        <begin position="278"/>
        <end position="301"/>
    </location>
</feature>
<reference evidence="10" key="1">
    <citation type="submission" date="2018-07" db="EMBL/GenBank/DDBJ databases">
        <title>Streptacidiphilus bronchialis DSM 106435 chromosome.</title>
        <authorList>
            <person name="Batra D."/>
            <person name="Gulvik C.A."/>
        </authorList>
    </citation>
    <scope>NUCLEOTIDE SEQUENCE [LARGE SCALE GENOMIC DNA]</scope>
    <source>
        <strain evidence="10">DSM 106435</strain>
    </source>
</reference>
<dbReference type="EMBL" id="CP031264">
    <property type="protein sequence ID" value="AXI80101.1"/>
    <property type="molecule type" value="Genomic_DNA"/>
</dbReference>
<dbReference type="InterPro" id="IPR051677">
    <property type="entry name" value="AfsR-DnrI-RedD_regulator"/>
</dbReference>
<dbReference type="GO" id="GO:0043531">
    <property type="term" value="F:ADP binding"/>
    <property type="evidence" value="ECO:0007669"/>
    <property type="project" value="InterPro"/>
</dbReference>
<dbReference type="CDD" id="cd15831">
    <property type="entry name" value="BTAD"/>
    <property type="match status" value="1"/>
</dbReference>
<dbReference type="Gene3D" id="1.25.40.10">
    <property type="entry name" value="Tetratricopeptide repeat domain"/>
    <property type="match status" value="1"/>
</dbReference>
<accession>A0A345T296</accession>
<dbReference type="GO" id="GO:0000160">
    <property type="term" value="P:phosphorelay signal transduction system"/>
    <property type="evidence" value="ECO:0007669"/>
    <property type="project" value="UniProtKB-KW"/>
</dbReference>
<proteinExistence type="inferred from homology"/>
<dbReference type="InterPro" id="IPR027417">
    <property type="entry name" value="P-loop_NTPase"/>
</dbReference>
<dbReference type="Gene3D" id="1.10.10.10">
    <property type="entry name" value="Winged helix-like DNA-binding domain superfamily/Winged helix DNA-binding domain"/>
    <property type="match status" value="1"/>
</dbReference>
<dbReference type="SMART" id="SM00862">
    <property type="entry name" value="Trans_reg_C"/>
    <property type="match status" value="1"/>
</dbReference>
<dbReference type="InterPro" id="IPR011990">
    <property type="entry name" value="TPR-like_helical_dom_sf"/>
</dbReference>
<gene>
    <name evidence="9" type="ORF">C7M71_024595</name>
</gene>
<keyword evidence="3" id="KW-0805">Transcription regulation</keyword>
<dbReference type="InterPro" id="IPR049945">
    <property type="entry name" value="AAA_22"/>
</dbReference>
<evidence type="ECO:0000256" key="6">
    <source>
        <dbReference type="PROSITE-ProRule" id="PRU01091"/>
    </source>
</evidence>
<keyword evidence="10" id="KW-1185">Reference proteome</keyword>
<keyword evidence="2" id="KW-0902">Two-component regulatory system</keyword>
<protein>
    <submittedName>
        <fullName evidence="9">AfsR family transcriptional regulator</fullName>
    </submittedName>
</protein>
<keyword evidence="4 6" id="KW-0238">DNA-binding</keyword>
<evidence type="ECO:0000256" key="4">
    <source>
        <dbReference type="ARBA" id="ARBA00023125"/>
    </source>
</evidence>
<dbReference type="AlphaFoldDB" id="A0A345T296"/>
<dbReference type="KEGG" id="stri:C7M71_024595"/>
<organism evidence="9 10">
    <name type="scientific">Peterkaempfera bronchialis</name>
    <dbReference type="NCBI Taxonomy" id="2126346"/>
    <lineage>
        <taxon>Bacteria</taxon>
        <taxon>Bacillati</taxon>
        <taxon>Actinomycetota</taxon>
        <taxon>Actinomycetes</taxon>
        <taxon>Kitasatosporales</taxon>
        <taxon>Streptomycetaceae</taxon>
        <taxon>Peterkaempfera</taxon>
    </lineage>
</organism>
<evidence type="ECO:0000259" key="8">
    <source>
        <dbReference type="PROSITE" id="PS51755"/>
    </source>
</evidence>
<evidence type="ECO:0000256" key="7">
    <source>
        <dbReference type="SAM" id="MobiDB-lite"/>
    </source>
</evidence>
<dbReference type="InterPro" id="IPR016032">
    <property type="entry name" value="Sig_transdc_resp-reg_C-effctor"/>
</dbReference>
<evidence type="ECO:0000256" key="3">
    <source>
        <dbReference type="ARBA" id="ARBA00023015"/>
    </source>
</evidence>
<dbReference type="InterPro" id="IPR005158">
    <property type="entry name" value="BTAD"/>
</dbReference>
<dbReference type="SUPFAM" id="SSF48452">
    <property type="entry name" value="TPR-like"/>
    <property type="match status" value="1"/>
</dbReference>
<dbReference type="Gene3D" id="3.40.50.300">
    <property type="entry name" value="P-loop containing nucleotide triphosphate hydrolases"/>
    <property type="match status" value="1"/>
</dbReference>
<feature type="domain" description="OmpR/PhoB-type" evidence="8">
    <location>
        <begin position="6"/>
        <end position="111"/>
    </location>
</feature>
<dbReference type="InterPro" id="IPR001867">
    <property type="entry name" value="OmpR/PhoB-type_DNA-bd"/>
</dbReference>
<sequence length="696" mass="75475">MTRDAFVVGSFGGMMRLELLGPLRIWSRDEEVVLGPPKQRAALGVLASRVNHVVSLERMVDAVWGDAAPQTAVNGIHTYVAGLRRALEPDRGPRESGGVLVSAGGGYALCMDPEAVDAERFTRQHTEARRLRADGHPERAGQVYEAALALWHGEAYANVPGPFADLERTRLRELRLTAIEEWADTMLAVARHTETVAVLSDLVTREPLRERLRWLLMLALYRCGRRAHALGLYRETRQLLHDELGLEPGFELRRLHEQILGGHPDLDPRRPPSEGAASLSGGTLTGNTLSGSSLTGSALTGPRRDGHAVPALAPAPRPAQLPPDARGFTGRGEELARLRNFVTQEHARPGTPAALAVVEGGAGVGKTALALRLAHRLSEDYPDGQLFVDLRGTSPEQQPLSARAALAQVLRSLGVPDARMPDDLTGRTSLYRSLLHGRRVLLVLDDALDAEQVRPLLPRGPAGVLITSRRRQYGLAARDGAYRIGLAPLPQDDALELLTYLIGEPRLTGRQDSAVRLAQLCGCLPLALRIAAEGMVAKPRLSLDELVDDHAAEHNRLDRFAVEGDVAASLRIAFAASLRLLPADAAHLFRLLGLYAGTRVTVPVAAVLSGKSPAWAARQLEVLADHHLLEDVGRDSYRLHSLIRLYAAECADEEPLEDRTAALARMLPAEPLDGAISEMQPPESSCRLSPVGHLFE</sequence>
<comment type="similarity">
    <text evidence="1">Belongs to the AfsR/DnrI/RedD regulatory family.</text>
</comment>
<evidence type="ECO:0000256" key="2">
    <source>
        <dbReference type="ARBA" id="ARBA00023012"/>
    </source>
</evidence>
<dbReference type="SUPFAM" id="SSF52540">
    <property type="entry name" value="P-loop containing nucleoside triphosphate hydrolases"/>
    <property type="match status" value="1"/>
</dbReference>
<dbReference type="GO" id="GO:0003677">
    <property type="term" value="F:DNA binding"/>
    <property type="evidence" value="ECO:0007669"/>
    <property type="project" value="UniProtKB-UniRule"/>
</dbReference>